<reference evidence="9 10" key="1">
    <citation type="submission" date="2020-08" db="EMBL/GenBank/DDBJ databases">
        <title>The Agave Microbiome: Exploring the role of microbial communities in plant adaptations to desert environments.</title>
        <authorList>
            <person name="Partida-Martinez L.P."/>
        </authorList>
    </citation>
    <scope>NUCLEOTIDE SEQUENCE [LARGE SCALE GENOMIC DNA]</scope>
    <source>
        <strain evidence="9 10">AS3.12</strain>
    </source>
</reference>
<dbReference type="PIRSF" id="PIRSF006066">
    <property type="entry name" value="HI0050"/>
    <property type="match status" value="1"/>
</dbReference>
<keyword evidence="10" id="KW-1185">Reference proteome</keyword>
<feature type="transmembrane region" description="Helical" evidence="7">
    <location>
        <begin position="334"/>
        <end position="353"/>
    </location>
</feature>
<evidence type="ECO:0000256" key="5">
    <source>
        <dbReference type="ARBA" id="ARBA00022989"/>
    </source>
</evidence>
<dbReference type="Proteomes" id="UP000585437">
    <property type="component" value="Unassembled WGS sequence"/>
</dbReference>
<protein>
    <recommendedName>
        <fullName evidence="7">TRAP transporter large permease protein</fullName>
    </recommendedName>
</protein>
<comment type="caution">
    <text evidence="7">Lacks conserved residue(s) required for the propagation of feature annotation.</text>
</comment>
<dbReference type="InterPro" id="IPR010656">
    <property type="entry name" value="DctM"/>
</dbReference>
<keyword evidence="6 7" id="KW-0472">Membrane</keyword>
<evidence type="ECO:0000256" key="1">
    <source>
        <dbReference type="ARBA" id="ARBA00004429"/>
    </source>
</evidence>
<feature type="transmembrane region" description="Helical" evidence="7">
    <location>
        <begin position="93"/>
        <end position="122"/>
    </location>
</feature>
<evidence type="ECO:0000259" key="8">
    <source>
        <dbReference type="Pfam" id="PF06808"/>
    </source>
</evidence>
<feature type="transmembrane region" description="Helical" evidence="7">
    <location>
        <begin position="134"/>
        <end position="161"/>
    </location>
</feature>
<organism evidence="9 10">
    <name type="scientific">Rhizobium soli</name>
    <dbReference type="NCBI Taxonomy" id="424798"/>
    <lineage>
        <taxon>Bacteria</taxon>
        <taxon>Pseudomonadati</taxon>
        <taxon>Pseudomonadota</taxon>
        <taxon>Alphaproteobacteria</taxon>
        <taxon>Hyphomicrobiales</taxon>
        <taxon>Rhizobiaceae</taxon>
        <taxon>Rhizobium/Agrobacterium group</taxon>
        <taxon>Rhizobium</taxon>
    </lineage>
</organism>
<feature type="transmembrane region" description="Helical" evidence="7">
    <location>
        <begin position="393"/>
        <end position="421"/>
    </location>
</feature>
<feature type="transmembrane region" description="Helical" evidence="7">
    <location>
        <begin position="241"/>
        <end position="260"/>
    </location>
</feature>
<feature type="transmembrane region" description="Helical" evidence="7">
    <location>
        <begin position="53"/>
        <end position="73"/>
    </location>
</feature>
<comment type="subunit">
    <text evidence="7">The complex comprises the extracytoplasmic solute receptor protein and the two transmembrane proteins.</text>
</comment>
<gene>
    <name evidence="9" type="ORF">F4695_004151</name>
</gene>
<feature type="domain" description="TRAP C4-dicarboxylate transport system permease DctM subunit" evidence="8">
    <location>
        <begin position="7"/>
        <end position="417"/>
    </location>
</feature>
<keyword evidence="5 7" id="KW-1133">Transmembrane helix</keyword>
<comment type="caution">
    <text evidence="9">The sequence shown here is derived from an EMBL/GenBank/DDBJ whole genome shotgun (WGS) entry which is preliminary data.</text>
</comment>
<evidence type="ECO:0000256" key="3">
    <source>
        <dbReference type="ARBA" id="ARBA00022519"/>
    </source>
</evidence>
<comment type="function">
    <text evidence="7">Part of the tripartite ATP-independent periplasmic (TRAP) transport system.</text>
</comment>
<feature type="transmembrane region" description="Helical" evidence="7">
    <location>
        <begin position="167"/>
        <end position="190"/>
    </location>
</feature>
<dbReference type="NCBIfam" id="TIGR00786">
    <property type="entry name" value="dctM"/>
    <property type="match status" value="1"/>
</dbReference>
<dbReference type="GO" id="GO:0005886">
    <property type="term" value="C:plasma membrane"/>
    <property type="evidence" value="ECO:0007669"/>
    <property type="project" value="UniProtKB-SubCell"/>
</dbReference>
<feature type="transmembrane region" description="Helical" evidence="7">
    <location>
        <begin position="359"/>
        <end position="381"/>
    </location>
</feature>
<dbReference type="RefSeq" id="WP_184655852.1">
    <property type="nucleotide sequence ID" value="NZ_JACHBU010000010.1"/>
</dbReference>
<keyword evidence="2" id="KW-1003">Cell membrane</keyword>
<keyword evidence="7" id="KW-0813">Transport</keyword>
<dbReference type="PANTHER" id="PTHR33362:SF5">
    <property type="entry name" value="C4-DICARBOXYLATE TRAP TRANSPORTER LARGE PERMEASE PROTEIN DCTM"/>
    <property type="match status" value="1"/>
</dbReference>
<dbReference type="PANTHER" id="PTHR33362">
    <property type="entry name" value="SIALIC ACID TRAP TRANSPORTER PERMEASE PROTEIN SIAT-RELATED"/>
    <property type="match status" value="1"/>
</dbReference>
<comment type="subcellular location">
    <subcellularLocation>
        <location evidence="1 7">Cell inner membrane</location>
        <topology evidence="1 7">Multi-pass membrane protein</topology>
    </subcellularLocation>
</comment>
<feature type="transmembrane region" description="Helical" evidence="7">
    <location>
        <begin position="267"/>
        <end position="290"/>
    </location>
</feature>
<evidence type="ECO:0000313" key="9">
    <source>
        <dbReference type="EMBL" id="MBB6510759.1"/>
    </source>
</evidence>
<dbReference type="InterPro" id="IPR004681">
    <property type="entry name" value="TRAP_DctM"/>
</dbReference>
<evidence type="ECO:0000256" key="6">
    <source>
        <dbReference type="ARBA" id="ARBA00023136"/>
    </source>
</evidence>
<evidence type="ECO:0000313" key="10">
    <source>
        <dbReference type="Proteomes" id="UP000585437"/>
    </source>
</evidence>
<evidence type="ECO:0000256" key="4">
    <source>
        <dbReference type="ARBA" id="ARBA00022692"/>
    </source>
</evidence>
<dbReference type="AlphaFoldDB" id="A0A7X0JPI3"/>
<evidence type="ECO:0000256" key="7">
    <source>
        <dbReference type="RuleBase" id="RU369079"/>
    </source>
</evidence>
<evidence type="ECO:0000256" key="2">
    <source>
        <dbReference type="ARBA" id="ARBA00022475"/>
    </source>
</evidence>
<dbReference type="EMBL" id="JACHBU010000010">
    <property type="protein sequence ID" value="MBB6510759.1"/>
    <property type="molecule type" value="Genomic_DNA"/>
</dbReference>
<name>A0A7X0JPI3_9HYPH</name>
<keyword evidence="4 7" id="KW-0812">Transmembrane</keyword>
<accession>A0A7X0JPI3</accession>
<sequence>MESVIVLVALFVFLFAGIPVGIALSTTGIVLLLMKDVPLASVSMEFLGSVNNFILLAVPVFLLTSNILLKAGVAKDLFDAVQRWVGGVRGGVAIATIISCGIFAAISGSSVAVAAMIGTVAIPEMTKRGYDRRFVMGTLAAGATLGILIPPSIPLIIYSAVAEQSTASMFLAGVGPGLFLIVLFLIYCIVKSFMGAAPKAEKNESGSGGRMAASLRALPTMVIALTMIVGIYAGVFTPTESAAVGLVMTLIYVFGIRRGVSFADFRGAVFGAGLTTANLLLIIAGANVFGKAIMLYRIPYEISQWIAVNIETAGMFMLAVTAVLLLLGLFLEGIAMILIVLPVLLPSLGVHGIDPIWFGIYFVLMIEIALITPPVGMNLFVIQSVAKSSLKEVMYGALPYVVIMLFAVLAIYFFPAIVMYIPKAGV</sequence>
<keyword evidence="3 7" id="KW-0997">Cell inner membrane</keyword>
<proteinExistence type="inferred from homology"/>
<feature type="transmembrane region" description="Helical" evidence="7">
    <location>
        <begin position="6"/>
        <end position="33"/>
    </location>
</feature>
<comment type="similarity">
    <text evidence="7">Belongs to the TRAP transporter large permease family.</text>
</comment>
<dbReference type="GO" id="GO:0022857">
    <property type="term" value="F:transmembrane transporter activity"/>
    <property type="evidence" value="ECO:0007669"/>
    <property type="project" value="UniProtKB-UniRule"/>
</dbReference>
<dbReference type="Pfam" id="PF06808">
    <property type="entry name" value="DctM"/>
    <property type="match status" value="1"/>
</dbReference>